<evidence type="ECO:0000256" key="1">
    <source>
        <dbReference type="ARBA" id="ARBA00022603"/>
    </source>
</evidence>
<dbReference type="InterPro" id="IPR007848">
    <property type="entry name" value="Small_mtfrase_dom"/>
</dbReference>
<feature type="domain" description="Methyltransferase small" evidence="4">
    <location>
        <begin position="172"/>
        <end position="320"/>
    </location>
</feature>
<dbReference type="CDD" id="cd02440">
    <property type="entry name" value="AdoMet_MTases"/>
    <property type="match status" value="1"/>
</dbReference>
<dbReference type="Pfam" id="PF05175">
    <property type="entry name" value="MTS"/>
    <property type="match status" value="1"/>
</dbReference>
<dbReference type="STRING" id="1891926.Fuma_02358"/>
<feature type="compositionally biased region" description="Polar residues" evidence="3">
    <location>
        <begin position="1"/>
        <end position="28"/>
    </location>
</feature>
<keyword evidence="6" id="KW-1185">Reference proteome</keyword>
<evidence type="ECO:0000313" key="5">
    <source>
        <dbReference type="EMBL" id="APZ92746.1"/>
    </source>
</evidence>
<accession>A0A1P8WFC2</accession>
<evidence type="ECO:0000313" key="6">
    <source>
        <dbReference type="Proteomes" id="UP000187735"/>
    </source>
</evidence>
<keyword evidence="2" id="KW-0949">S-adenosyl-L-methionine</keyword>
<dbReference type="InterPro" id="IPR050320">
    <property type="entry name" value="N5-glutamine_MTase"/>
</dbReference>
<organism evidence="5 6">
    <name type="scientific">Fuerstiella marisgermanici</name>
    <dbReference type="NCBI Taxonomy" id="1891926"/>
    <lineage>
        <taxon>Bacteria</taxon>
        <taxon>Pseudomonadati</taxon>
        <taxon>Planctomycetota</taxon>
        <taxon>Planctomycetia</taxon>
        <taxon>Planctomycetales</taxon>
        <taxon>Planctomycetaceae</taxon>
        <taxon>Fuerstiella</taxon>
    </lineage>
</organism>
<dbReference type="RefSeq" id="WP_077028254.1">
    <property type="nucleotide sequence ID" value="NZ_CP017641.1"/>
</dbReference>
<sequence length="381" mass="41772">MTKPKPSQTLSWQDRSETQTAGWQSESGQPPPKNVVIVDDTTTADAAYWRACAGTAVLYQGDFQNAKQLLQAITRRVDRQAVKPVLTLLEAFHQLRSRQIGRANIVNKVLIELVDGKCPLNRAPDLQQAVEHALGETALPRLVLSLREALGMIGADEWRKKGVYISALKANIHADYGVYSPNRGEYLDLIHQASFQQASADSPNVAWDVGTGTGVIAAILVARGVSHVTAIDISPRALQCAARNFQRLNMQDNTSLAEKNLFPEGKADLIVCNPPWVPAKANTPIDQAIYDPKSRMLKSFLNGVGSRLNENGQAWLVISNLAEHIGLRGANDLLNWIQQSGLKVEEKLDTSPVHAKAMDQSDPLYEARSKEVTSLYQLIAA</sequence>
<evidence type="ECO:0000256" key="2">
    <source>
        <dbReference type="ARBA" id="ARBA00022691"/>
    </source>
</evidence>
<dbReference type="EMBL" id="CP017641">
    <property type="protein sequence ID" value="APZ92746.1"/>
    <property type="molecule type" value="Genomic_DNA"/>
</dbReference>
<protein>
    <submittedName>
        <fullName evidence="5">N5-glutamine S-adenosyl-L-methionine-dependent methyltransferase</fullName>
    </submittedName>
</protein>
<dbReference type="Proteomes" id="UP000187735">
    <property type="component" value="Chromosome"/>
</dbReference>
<proteinExistence type="predicted"/>
<dbReference type="AlphaFoldDB" id="A0A1P8WFC2"/>
<name>A0A1P8WFC2_9PLAN</name>
<keyword evidence="5" id="KW-0808">Transferase</keyword>
<dbReference type="SUPFAM" id="SSF53335">
    <property type="entry name" value="S-adenosyl-L-methionine-dependent methyltransferases"/>
    <property type="match status" value="1"/>
</dbReference>
<dbReference type="GO" id="GO:0036009">
    <property type="term" value="F:protein-glutamine N-methyltransferase activity"/>
    <property type="evidence" value="ECO:0007669"/>
    <property type="project" value="TreeGrafter"/>
</dbReference>
<dbReference type="PANTHER" id="PTHR18895">
    <property type="entry name" value="HEMK METHYLTRANSFERASE"/>
    <property type="match status" value="1"/>
</dbReference>
<dbReference type="KEGG" id="fmr:Fuma_02358"/>
<feature type="region of interest" description="Disordered" evidence="3">
    <location>
        <begin position="1"/>
        <end position="33"/>
    </location>
</feature>
<evidence type="ECO:0000256" key="3">
    <source>
        <dbReference type="SAM" id="MobiDB-lite"/>
    </source>
</evidence>
<dbReference type="Gene3D" id="3.40.50.150">
    <property type="entry name" value="Vaccinia Virus protein VP39"/>
    <property type="match status" value="1"/>
</dbReference>
<dbReference type="PROSITE" id="PS00092">
    <property type="entry name" value="N6_MTASE"/>
    <property type="match status" value="1"/>
</dbReference>
<reference evidence="5 6" key="1">
    <citation type="journal article" date="2016" name="Front. Microbiol.">
        <title>Fuerstia marisgermanicae gen. nov., sp. nov., an Unusual Member of the Phylum Planctomycetes from the German Wadden Sea.</title>
        <authorList>
            <person name="Kohn T."/>
            <person name="Heuer A."/>
            <person name="Jogler M."/>
            <person name="Vollmers J."/>
            <person name="Boedeker C."/>
            <person name="Bunk B."/>
            <person name="Rast P."/>
            <person name="Borchert D."/>
            <person name="Glockner I."/>
            <person name="Freese H.M."/>
            <person name="Klenk H.P."/>
            <person name="Overmann J."/>
            <person name="Kaster A.K."/>
            <person name="Rohde M."/>
            <person name="Wiegand S."/>
            <person name="Jogler C."/>
        </authorList>
    </citation>
    <scope>NUCLEOTIDE SEQUENCE [LARGE SCALE GENOMIC DNA]</scope>
    <source>
        <strain evidence="5 6">NH11</strain>
    </source>
</reference>
<dbReference type="InterPro" id="IPR029063">
    <property type="entry name" value="SAM-dependent_MTases_sf"/>
</dbReference>
<evidence type="ECO:0000259" key="4">
    <source>
        <dbReference type="Pfam" id="PF05175"/>
    </source>
</evidence>
<keyword evidence="1 5" id="KW-0489">Methyltransferase</keyword>
<dbReference type="OrthoDB" id="267914at2"/>
<gene>
    <name evidence="5" type="ORF">Fuma_02358</name>
</gene>
<dbReference type="InterPro" id="IPR002052">
    <property type="entry name" value="DNA_methylase_N6_adenine_CS"/>
</dbReference>
<dbReference type="GO" id="GO:0032259">
    <property type="term" value="P:methylation"/>
    <property type="evidence" value="ECO:0007669"/>
    <property type="project" value="UniProtKB-KW"/>
</dbReference>
<dbReference type="GO" id="GO:0003676">
    <property type="term" value="F:nucleic acid binding"/>
    <property type="evidence" value="ECO:0007669"/>
    <property type="project" value="InterPro"/>
</dbReference>
<dbReference type="PANTHER" id="PTHR18895:SF74">
    <property type="entry name" value="MTRF1L RELEASE FACTOR GLUTAMINE METHYLTRANSFERASE"/>
    <property type="match status" value="1"/>
</dbReference>